<dbReference type="Proteomes" id="UP001432360">
    <property type="component" value="Plasmid pSchITTGS70d"/>
</dbReference>
<keyword evidence="2" id="KW-0614">Plasmid</keyword>
<evidence type="ECO:0000256" key="1">
    <source>
        <dbReference type="SAM" id="Phobius"/>
    </source>
</evidence>
<organism evidence="2 3">
    <name type="scientific">Sinorhizobium chiapasense</name>
    <dbReference type="NCBI Taxonomy" id="501572"/>
    <lineage>
        <taxon>Bacteria</taxon>
        <taxon>Pseudomonadati</taxon>
        <taxon>Pseudomonadota</taxon>
        <taxon>Alphaproteobacteria</taxon>
        <taxon>Hyphomicrobiales</taxon>
        <taxon>Rhizobiaceae</taxon>
        <taxon>Sinorhizobium/Ensifer group</taxon>
        <taxon>Sinorhizobium</taxon>
    </lineage>
</organism>
<keyword evidence="1" id="KW-0472">Membrane</keyword>
<name>A0ABZ2BJR0_9HYPH</name>
<accession>A0ABZ2BJR0</accession>
<sequence length="176" mass="19216">MEPSIPVTTDPALAATLRGLADVALPAPVSMLPQTWAWGVLGAIIVLAVATALSLWFRRRAANRYRREALSELAAIERRLADPSTRGMALAALPPLLKRVALAAWPRETVADLNGPLWVSFLDARSGGAGLSPEFARFFEEAEYRGEDTLRLTDEKRARAYAAAARQWIEGHDVRA</sequence>
<keyword evidence="1" id="KW-1133">Transmembrane helix</keyword>
<evidence type="ECO:0000313" key="3">
    <source>
        <dbReference type="Proteomes" id="UP001432360"/>
    </source>
</evidence>
<protein>
    <submittedName>
        <fullName evidence="2">DUF4381 domain-containing protein</fullName>
    </submittedName>
</protein>
<evidence type="ECO:0000313" key="2">
    <source>
        <dbReference type="EMBL" id="WVT07258.1"/>
    </source>
</evidence>
<keyword evidence="1" id="KW-0812">Transmembrane</keyword>
<proteinExistence type="predicted"/>
<gene>
    <name evidence="2" type="ORF">RB548_31430</name>
</gene>
<keyword evidence="3" id="KW-1185">Reference proteome</keyword>
<reference evidence="2" key="1">
    <citation type="submission" date="2023-08" db="EMBL/GenBank/DDBJ databases">
        <title>Complete genome sequence of Sinorhizobium chiapanecum ITTG S70 isolated from Acaciella angustissima nodules in Chiapas-Mexico.</title>
        <authorList>
            <person name="Rincon-Rosales R."/>
            <person name="Rogel M.A."/>
            <person name="Rincon-Medina C.I."/>
            <person name="Guerrero G."/>
            <person name="Manzano-Gomez L.A."/>
            <person name="Lopez-Lopez A."/>
            <person name="Rincon Molina F.A."/>
            <person name="Martinez-Romero E."/>
        </authorList>
    </citation>
    <scope>NUCLEOTIDE SEQUENCE</scope>
    <source>
        <strain evidence="2">ITTG S70</strain>
        <plasmid evidence="2">pSchITTGS70d</plasmid>
    </source>
</reference>
<dbReference type="Pfam" id="PF14316">
    <property type="entry name" value="DUF4381"/>
    <property type="match status" value="1"/>
</dbReference>
<geneLocation type="plasmid" evidence="2 3">
    <name>pSchITTGS70d</name>
</geneLocation>
<dbReference type="RefSeq" id="WP_331376278.1">
    <property type="nucleotide sequence ID" value="NZ_CP133152.1"/>
</dbReference>
<dbReference type="InterPro" id="IPR025489">
    <property type="entry name" value="DUF4381"/>
</dbReference>
<feature type="transmembrane region" description="Helical" evidence="1">
    <location>
        <begin position="36"/>
        <end position="57"/>
    </location>
</feature>
<dbReference type="EMBL" id="CP133152">
    <property type="protein sequence ID" value="WVT07258.1"/>
    <property type="molecule type" value="Genomic_DNA"/>
</dbReference>